<accession>A0A167KA43</accession>
<keyword evidence="2" id="KW-1185">Reference proteome</keyword>
<dbReference type="AlphaFoldDB" id="A0A167KA43"/>
<protein>
    <recommendedName>
        <fullName evidence="3">Heat-shock protein Hsp90</fullName>
    </recommendedName>
</protein>
<reference evidence="1 2" key="1">
    <citation type="submission" date="2016-02" db="EMBL/GenBank/DDBJ databases">
        <title>Ulvibacter sp. LPB0005, isolated from Thais luteostoma.</title>
        <authorList>
            <person name="Shin S.-K."/>
            <person name="Yi H."/>
        </authorList>
    </citation>
    <scope>NUCLEOTIDE SEQUENCE [LARGE SCALE GENOMIC DNA]</scope>
    <source>
        <strain evidence="1 2">LPB0005</strain>
    </source>
</reference>
<comment type="caution">
    <text evidence="1">The sequence shown here is derived from an EMBL/GenBank/DDBJ whole genome shotgun (WGS) entry which is preliminary data.</text>
</comment>
<organism evidence="1 2">
    <name type="scientific">Cochleicola gelatinilyticus</name>
    <dbReference type="NCBI Taxonomy" id="1763537"/>
    <lineage>
        <taxon>Bacteria</taxon>
        <taxon>Pseudomonadati</taxon>
        <taxon>Bacteroidota</taxon>
        <taxon>Flavobacteriia</taxon>
        <taxon>Flavobacteriales</taxon>
        <taxon>Flavobacteriaceae</taxon>
        <taxon>Cochleicola</taxon>
    </lineage>
</organism>
<dbReference type="PROSITE" id="PS51257">
    <property type="entry name" value="PROKAR_LIPOPROTEIN"/>
    <property type="match status" value="1"/>
</dbReference>
<evidence type="ECO:0000313" key="2">
    <source>
        <dbReference type="Proteomes" id="UP000077013"/>
    </source>
</evidence>
<name>A0A167KA43_9FLAO</name>
<dbReference type="EMBL" id="LRXL01000012">
    <property type="protein sequence ID" value="OAB81550.1"/>
    <property type="molecule type" value="Genomic_DNA"/>
</dbReference>
<evidence type="ECO:0008006" key="3">
    <source>
        <dbReference type="Google" id="ProtNLM"/>
    </source>
</evidence>
<dbReference type="Proteomes" id="UP000077013">
    <property type="component" value="Unassembled WGS sequence"/>
</dbReference>
<dbReference type="STRING" id="1763537.ULVI_01650"/>
<gene>
    <name evidence="1" type="ORF">ULVI_01650</name>
</gene>
<dbReference type="RefSeq" id="WP_068588920.1">
    <property type="nucleotide sequence ID" value="NZ_LRXL01000012.1"/>
</dbReference>
<sequence length="279" mass="31506">MKKMIYVFFVAALITGCKESKENNDEMMPVETDGGIGDGAPSLENAFAQSVEKAHNKQAFLEHDIISYDIQINFGGNPRLDGHVVMKTNSTKIEINIEDGTKIMYDGTDVFLSPSTSEMKSARFDIFTWPYFMAMPFKLSDPGTKWSDLKQITVNNNEYSKAKLSFENEIGDTSDDWYQVYVDNTTNLLSYAAYIVTFGKTKEKAEAEPHAIVYANYEVIDGIAIADQWKFYNWSEEKELFGEPIGNATLTNIKFMDAYDFKVPTDAKKIESPANTPKQ</sequence>
<proteinExistence type="predicted"/>
<evidence type="ECO:0000313" key="1">
    <source>
        <dbReference type="EMBL" id="OAB81550.1"/>
    </source>
</evidence>